<evidence type="ECO:0000313" key="8">
    <source>
        <dbReference type="EMBL" id="GGB73141.1"/>
    </source>
</evidence>
<evidence type="ECO:0000256" key="3">
    <source>
        <dbReference type="ARBA" id="ARBA00023015"/>
    </source>
</evidence>
<dbReference type="PANTHER" id="PTHR48111">
    <property type="entry name" value="REGULATOR OF RPOS"/>
    <property type="match status" value="1"/>
</dbReference>
<protein>
    <recommendedName>
        <fullName evidence="7">OmpR/PhoB-type domain-containing protein</fullName>
    </recommendedName>
</protein>
<keyword evidence="3" id="KW-0805">Transcription regulation</keyword>
<gene>
    <name evidence="8" type="ORF">GCM10010833_30440</name>
</gene>
<evidence type="ECO:0000256" key="1">
    <source>
        <dbReference type="ARBA" id="ARBA00022553"/>
    </source>
</evidence>
<keyword evidence="5" id="KW-0804">Transcription</keyword>
<dbReference type="Proteomes" id="UP000614261">
    <property type="component" value="Unassembled WGS sequence"/>
</dbReference>
<feature type="DNA-binding region" description="OmpR/PhoB-type" evidence="6">
    <location>
        <begin position="133"/>
        <end position="231"/>
    </location>
</feature>
<organism evidence="8 9">
    <name type="scientific">Blastomonas aquatica</name>
    <dbReference type="NCBI Taxonomy" id="1510276"/>
    <lineage>
        <taxon>Bacteria</taxon>
        <taxon>Pseudomonadati</taxon>
        <taxon>Pseudomonadota</taxon>
        <taxon>Alphaproteobacteria</taxon>
        <taxon>Sphingomonadales</taxon>
        <taxon>Sphingomonadaceae</taxon>
        <taxon>Blastomonas</taxon>
    </lineage>
</organism>
<dbReference type="InterPro" id="IPR016032">
    <property type="entry name" value="Sig_transdc_resp-reg_C-effctor"/>
</dbReference>
<evidence type="ECO:0000256" key="6">
    <source>
        <dbReference type="PROSITE-ProRule" id="PRU01091"/>
    </source>
</evidence>
<dbReference type="Pfam" id="PF00486">
    <property type="entry name" value="Trans_reg_C"/>
    <property type="match status" value="1"/>
</dbReference>
<evidence type="ECO:0000256" key="2">
    <source>
        <dbReference type="ARBA" id="ARBA00023012"/>
    </source>
</evidence>
<keyword evidence="9" id="KW-1185">Reference proteome</keyword>
<sequence>MWRDDRTAPTRTGTAACGAPLAWLAIGSDRAVMAAQVQSLARFGVSAELADPVGIPTPIAPVLCDRRHRALVRELLGQNPPRIAPLIVLGVNAAEARAGLILAGADDAVSARIAPCELAARMIATQRTRAAAKGIVMLAGFTFDTGLRQACWQGQTLPLMPREFDLLLVLARHAGLAVSRELLLHTVWRTAFDPGTNSPEVHIFKLRQRLVALRGAVQIETVKRQGYRLVTAPQPRG</sequence>
<dbReference type="PROSITE" id="PS51755">
    <property type="entry name" value="OMPR_PHOB"/>
    <property type="match status" value="1"/>
</dbReference>
<evidence type="ECO:0000313" key="9">
    <source>
        <dbReference type="Proteomes" id="UP000614261"/>
    </source>
</evidence>
<keyword evidence="2" id="KW-0902">Two-component regulatory system</keyword>
<proteinExistence type="predicted"/>
<evidence type="ECO:0000259" key="7">
    <source>
        <dbReference type="PROSITE" id="PS51755"/>
    </source>
</evidence>
<dbReference type="InterPro" id="IPR039420">
    <property type="entry name" value="WalR-like"/>
</dbReference>
<reference evidence="9" key="1">
    <citation type="journal article" date="2019" name="Int. J. Syst. Evol. Microbiol.">
        <title>The Global Catalogue of Microorganisms (GCM) 10K type strain sequencing project: providing services to taxonomists for standard genome sequencing and annotation.</title>
        <authorList>
            <consortium name="The Broad Institute Genomics Platform"/>
            <consortium name="The Broad Institute Genome Sequencing Center for Infectious Disease"/>
            <person name="Wu L."/>
            <person name="Ma J."/>
        </authorList>
    </citation>
    <scope>NUCLEOTIDE SEQUENCE [LARGE SCALE GENOMIC DNA]</scope>
    <source>
        <strain evidence="9">CGMCC 1.12851</strain>
    </source>
</reference>
<dbReference type="InterPro" id="IPR036388">
    <property type="entry name" value="WH-like_DNA-bd_sf"/>
</dbReference>
<dbReference type="Gene3D" id="1.10.10.10">
    <property type="entry name" value="Winged helix-like DNA-binding domain superfamily/Winged helix DNA-binding domain"/>
    <property type="match status" value="1"/>
</dbReference>
<keyword evidence="4 6" id="KW-0238">DNA-binding</keyword>
<accession>A0ABQ1JMY2</accession>
<evidence type="ECO:0000256" key="5">
    <source>
        <dbReference type="ARBA" id="ARBA00023163"/>
    </source>
</evidence>
<dbReference type="CDD" id="cd00383">
    <property type="entry name" value="trans_reg_C"/>
    <property type="match status" value="1"/>
</dbReference>
<feature type="domain" description="OmpR/PhoB-type" evidence="7">
    <location>
        <begin position="133"/>
        <end position="231"/>
    </location>
</feature>
<dbReference type="PANTHER" id="PTHR48111:SF1">
    <property type="entry name" value="TWO-COMPONENT RESPONSE REGULATOR ORR33"/>
    <property type="match status" value="1"/>
</dbReference>
<name>A0ABQ1JMY2_9SPHN</name>
<keyword evidence="1" id="KW-0597">Phosphoprotein</keyword>
<dbReference type="SMART" id="SM00862">
    <property type="entry name" value="Trans_reg_C"/>
    <property type="match status" value="1"/>
</dbReference>
<dbReference type="EMBL" id="BMGD01000006">
    <property type="protein sequence ID" value="GGB73141.1"/>
    <property type="molecule type" value="Genomic_DNA"/>
</dbReference>
<dbReference type="RefSeq" id="WP_188515304.1">
    <property type="nucleotide sequence ID" value="NZ_BMGD01000006.1"/>
</dbReference>
<evidence type="ECO:0000256" key="4">
    <source>
        <dbReference type="ARBA" id="ARBA00023125"/>
    </source>
</evidence>
<comment type="caution">
    <text evidence="8">The sequence shown here is derived from an EMBL/GenBank/DDBJ whole genome shotgun (WGS) entry which is preliminary data.</text>
</comment>
<dbReference type="InterPro" id="IPR001867">
    <property type="entry name" value="OmpR/PhoB-type_DNA-bd"/>
</dbReference>
<dbReference type="SUPFAM" id="SSF46894">
    <property type="entry name" value="C-terminal effector domain of the bipartite response regulators"/>
    <property type="match status" value="1"/>
</dbReference>